<dbReference type="EMBL" id="CP137624">
    <property type="protein sequence ID" value="WPK11044.1"/>
    <property type="molecule type" value="Genomic_DNA"/>
</dbReference>
<evidence type="ECO:0000259" key="1">
    <source>
        <dbReference type="Pfam" id="PF03992"/>
    </source>
</evidence>
<accession>A0ABZ0RVH5</accession>
<dbReference type="EC" id="1.14.-.-" evidence="2"/>
<dbReference type="PANTHER" id="PTHR37811:SF2">
    <property type="entry name" value="ABM DOMAIN-CONTAINING PROTEIN"/>
    <property type="match status" value="1"/>
</dbReference>
<dbReference type="InterPro" id="IPR007138">
    <property type="entry name" value="ABM_dom"/>
</dbReference>
<dbReference type="Pfam" id="PF03992">
    <property type="entry name" value="ABM"/>
    <property type="match status" value="1"/>
</dbReference>
<sequence length="108" mass="12426">MSHLANTYELPYYAVIFASERTEGDQGYHVMATKMAQLASKQKGYLGVESARDAHLGITVSYWQTLEDIAAWKANAAHQVAQERGKKEWYSRFALRVCKVERDYLFEM</sequence>
<dbReference type="InterPro" id="IPR011008">
    <property type="entry name" value="Dimeric_a/b-barrel"/>
</dbReference>
<proteinExistence type="predicted"/>
<name>A0ABZ0RVH5_9BACI</name>
<keyword evidence="2" id="KW-0560">Oxidoreductase</keyword>
<organism evidence="2 3">
    <name type="scientific">Lysinibacillus louembei</name>
    <dbReference type="NCBI Taxonomy" id="1470088"/>
    <lineage>
        <taxon>Bacteria</taxon>
        <taxon>Bacillati</taxon>
        <taxon>Bacillota</taxon>
        <taxon>Bacilli</taxon>
        <taxon>Bacillales</taxon>
        <taxon>Bacillaceae</taxon>
        <taxon>Lysinibacillus</taxon>
    </lineage>
</organism>
<keyword evidence="2" id="KW-0503">Monooxygenase</keyword>
<keyword evidence="3" id="KW-1185">Reference proteome</keyword>
<dbReference type="GO" id="GO:0004497">
    <property type="term" value="F:monooxygenase activity"/>
    <property type="evidence" value="ECO:0007669"/>
    <property type="project" value="UniProtKB-KW"/>
</dbReference>
<dbReference type="RefSeq" id="WP_319836143.1">
    <property type="nucleotide sequence ID" value="NZ_CP137624.1"/>
</dbReference>
<dbReference type="SUPFAM" id="SSF54909">
    <property type="entry name" value="Dimeric alpha+beta barrel"/>
    <property type="match status" value="1"/>
</dbReference>
<feature type="domain" description="ABM" evidence="1">
    <location>
        <begin position="26"/>
        <end position="84"/>
    </location>
</feature>
<dbReference type="Gene3D" id="3.30.70.100">
    <property type="match status" value="1"/>
</dbReference>
<evidence type="ECO:0000313" key="2">
    <source>
        <dbReference type="EMBL" id="WPK11044.1"/>
    </source>
</evidence>
<dbReference type="Proteomes" id="UP001322664">
    <property type="component" value="Chromosome"/>
</dbReference>
<reference evidence="2 3" key="1">
    <citation type="submission" date="2023-09" db="EMBL/GenBank/DDBJ databases">
        <authorList>
            <person name="Page C.A."/>
            <person name="Perez-Diaz I.M."/>
        </authorList>
    </citation>
    <scope>NUCLEOTIDE SEQUENCE [LARGE SCALE GENOMIC DNA]</scope>
    <source>
        <strain evidence="2 3">Ll15</strain>
    </source>
</reference>
<dbReference type="PANTHER" id="PTHR37811">
    <property type="entry name" value="BLL5343 PROTEIN"/>
    <property type="match status" value="1"/>
</dbReference>
<protein>
    <submittedName>
        <fullName evidence="2">Antibiotic biosynthesis monooxygenase</fullName>
        <ecNumber evidence="2">1.14.-.-</ecNumber>
    </submittedName>
</protein>
<evidence type="ECO:0000313" key="3">
    <source>
        <dbReference type="Proteomes" id="UP001322664"/>
    </source>
</evidence>
<dbReference type="InterPro" id="IPR052936">
    <property type="entry name" value="Jasmonate_Hydroxylase-like"/>
</dbReference>
<gene>
    <name evidence="2" type="ORF">R6U77_14265</name>
</gene>